<evidence type="ECO:0000313" key="2">
    <source>
        <dbReference type="EMBL" id="PQA89065.1"/>
    </source>
</evidence>
<keyword evidence="1" id="KW-1133">Transmembrane helix</keyword>
<comment type="caution">
    <text evidence="2">The sequence shown here is derived from an EMBL/GenBank/DDBJ whole genome shotgun (WGS) entry which is preliminary data.</text>
</comment>
<feature type="transmembrane region" description="Helical" evidence="1">
    <location>
        <begin position="9"/>
        <end position="30"/>
    </location>
</feature>
<dbReference type="Proteomes" id="UP000239504">
    <property type="component" value="Unassembled WGS sequence"/>
</dbReference>
<feature type="transmembrane region" description="Helical" evidence="1">
    <location>
        <begin position="85"/>
        <end position="103"/>
    </location>
</feature>
<keyword evidence="3" id="KW-1185">Reference proteome</keyword>
<proteinExistence type="predicted"/>
<evidence type="ECO:0000256" key="1">
    <source>
        <dbReference type="SAM" id="Phobius"/>
    </source>
</evidence>
<reference evidence="2 3" key="1">
    <citation type="submission" date="2017-12" db="EMBL/GenBank/DDBJ databases">
        <authorList>
            <person name="Hurst M.R.H."/>
        </authorList>
    </citation>
    <scope>NUCLEOTIDE SEQUENCE [LARGE SCALE GENOMIC DNA]</scope>
    <source>
        <strain evidence="2 3">SY-3-19</strain>
    </source>
</reference>
<dbReference type="AlphaFoldDB" id="A0A2S7K988"/>
<name>A0A2S7K988_9PROT</name>
<feature type="transmembrane region" description="Helical" evidence="1">
    <location>
        <begin position="109"/>
        <end position="132"/>
    </location>
</feature>
<feature type="transmembrane region" description="Helical" evidence="1">
    <location>
        <begin position="57"/>
        <end position="78"/>
    </location>
</feature>
<organism evidence="2 3">
    <name type="scientific">Hyphococcus luteus</name>
    <dbReference type="NCBI Taxonomy" id="2058213"/>
    <lineage>
        <taxon>Bacteria</taxon>
        <taxon>Pseudomonadati</taxon>
        <taxon>Pseudomonadota</taxon>
        <taxon>Alphaproteobacteria</taxon>
        <taxon>Parvularculales</taxon>
        <taxon>Parvularculaceae</taxon>
        <taxon>Hyphococcus</taxon>
    </lineage>
</organism>
<keyword evidence="1" id="KW-0812">Transmembrane</keyword>
<sequence length="143" mass="15317">MSAIVKPPVWFWVVAVIAILWNLLGVYAYLADVMMSPEKLADYPEEEQALIAGRPGWLFGVYAIAVFGGLIGSAALALRKAFAAPIFAVSLAAILIQMGYVFFGMNALSILGLGAAVFPAIICLIGAFLLWFSMQSKSKGWIG</sequence>
<keyword evidence="1" id="KW-0472">Membrane</keyword>
<accession>A0A2S7K988</accession>
<dbReference type="RefSeq" id="WP_104828703.1">
    <property type="nucleotide sequence ID" value="NZ_PJCH01000003.1"/>
</dbReference>
<protein>
    <recommendedName>
        <fullName evidence="4">Sugar transporter</fullName>
    </recommendedName>
</protein>
<gene>
    <name evidence="2" type="ORF">CW354_03705</name>
</gene>
<dbReference type="OrthoDB" id="7507670at2"/>
<evidence type="ECO:0008006" key="4">
    <source>
        <dbReference type="Google" id="ProtNLM"/>
    </source>
</evidence>
<dbReference type="EMBL" id="PJCH01000003">
    <property type="protein sequence ID" value="PQA89065.1"/>
    <property type="molecule type" value="Genomic_DNA"/>
</dbReference>
<evidence type="ECO:0000313" key="3">
    <source>
        <dbReference type="Proteomes" id="UP000239504"/>
    </source>
</evidence>